<sequence>MLTADSGSTAHITQVDALMFSYTVMM</sequence>
<name>A0A0E9P7E0_ANGAN</name>
<proteinExistence type="predicted"/>
<accession>A0A0E9P7E0</accession>
<reference evidence="1" key="2">
    <citation type="journal article" date="2015" name="Fish Shellfish Immunol.">
        <title>Early steps in the European eel (Anguilla anguilla)-Vibrio vulnificus interaction in the gills: Role of the RtxA13 toxin.</title>
        <authorList>
            <person name="Callol A."/>
            <person name="Pajuelo D."/>
            <person name="Ebbesson L."/>
            <person name="Teles M."/>
            <person name="MacKenzie S."/>
            <person name="Amaro C."/>
        </authorList>
    </citation>
    <scope>NUCLEOTIDE SEQUENCE</scope>
</reference>
<dbReference type="EMBL" id="GBXM01108612">
    <property type="protein sequence ID" value="JAG99964.1"/>
    <property type="molecule type" value="Transcribed_RNA"/>
</dbReference>
<organism evidence="1">
    <name type="scientific">Anguilla anguilla</name>
    <name type="common">European freshwater eel</name>
    <name type="synonym">Muraena anguilla</name>
    <dbReference type="NCBI Taxonomy" id="7936"/>
    <lineage>
        <taxon>Eukaryota</taxon>
        <taxon>Metazoa</taxon>
        <taxon>Chordata</taxon>
        <taxon>Craniata</taxon>
        <taxon>Vertebrata</taxon>
        <taxon>Euteleostomi</taxon>
        <taxon>Actinopterygii</taxon>
        <taxon>Neopterygii</taxon>
        <taxon>Teleostei</taxon>
        <taxon>Anguilliformes</taxon>
        <taxon>Anguillidae</taxon>
        <taxon>Anguilla</taxon>
    </lineage>
</organism>
<reference evidence="1" key="1">
    <citation type="submission" date="2014-11" db="EMBL/GenBank/DDBJ databases">
        <authorList>
            <person name="Amaro Gonzalez C."/>
        </authorList>
    </citation>
    <scope>NUCLEOTIDE SEQUENCE</scope>
</reference>
<protein>
    <submittedName>
        <fullName evidence="1">Uncharacterized protein</fullName>
    </submittedName>
</protein>
<dbReference type="AlphaFoldDB" id="A0A0E9P7E0"/>
<evidence type="ECO:0000313" key="1">
    <source>
        <dbReference type="EMBL" id="JAG99964.1"/>
    </source>
</evidence>